<evidence type="ECO:0000313" key="2">
    <source>
        <dbReference type="EMBL" id="KOB79334.1"/>
    </source>
</evidence>
<gene>
    <name evidence="2" type="ORF">OBRU01_00551</name>
</gene>
<dbReference type="InterPro" id="IPR013761">
    <property type="entry name" value="SAM/pointed_sf"/>
</dbReference>
<feature type="region of interest" description="Disordered" evidence="1">
    <location>
        <begin position="14"/>
        <end position="58"/>
    </location>
</feature>
<proteinExistence type="predicted"/>
<evidence type="ECO:0000313" key="3">
    <source>
        <dbReference type="Proteomes" id="UP000037510"/>
    </source>
</evidence>
<reference evidence="2 3" key="1">
    <citation type="journal article" date="2015" name="Genome Biol. Evol.">
        <title>The genome of winter moth (Operophtera brumata) provides a genomic perspective on sexual dimorphism and phenology.</title>
        <authorList>
            <person name="Derks M.F."/>
            <person name="Smit S."/>
            <person name="Salis L."/>
            <person name="Schijlen E."/>
            <person name="Bossers A."/>
            <person name="Mateman C."/>
            <person name="Pijl A.S."/>
            <person name="de Ridder D."/>
            <person name="Groenen M.A."/>
            <person name="Visser M.E."/>
            <person name="Megens H.J."/>
        </authorList>
    </citation>
    <scope>NUCLEOTIDE SEQUENCE [LARGE SCALE GENOMIC DNA]</scope>
    <source>
        <strain evidence="2">WM2013NL</strain>
        <tissue evidence="2">Head and thorax</tissue>
    </source>
</reference>
<keyword evidence="3" id="KW-1185">Reference proteome</keyword>
<dbReference type="EMBL" id="JTDY01000027">
    <property type="protein sequence ID" value="KOB79334.1"/>
    <property type="molecule type" value="Genomic_DNA"/>
</dbReference>
<feature type="region of interest" description="Disordered" evidence="1">
    <location>
        <begin position="118"/>
        <end position="138"/>
    </location>
</feature>
<accession>A0A0L7LVD6</accession>
<dbReference type="SUPFAM" id="SSF47769">
    <property type="entry name" value="SAM/Pointed domain"/>
    <property type="match status" value="1"/>
</dbReference>
<name>A0A0L7LVD6_OPEBR</name>
<protein>
    <submittedName>
        <fullName evidence="2">Uncharacterized protein</fullName>
    </submittedName>
</protein>
<dbReference type="Gene3D" id="1.10.150.50">
    <property type="entry name" value="Transcription Factor, Ets-1"/>
    <property type="match status" value="1"/>
</dbReference>
<dbReference type="AlphaFoldDB" id="A0A0L7LVD6"/>
<dbReference type="Proteomes" id="UP000037510">
    <property type="component" value="Unassembled WGS sequence"/>
</dbReference>
<comment type="caution">
    <text evidence="2">The sequence shown here is derived from an EMBL/GenBank/DDBJ whole genome shotgun (WGS) entry which is preliminary data.</text>
</comment>
<evidence type="ECO:0000256" key="1">
    <source>
        <dbReference type="SAM" id="MobiDB-lite"/>
    </source>
</evidence>
<organism evidence="2 3">
    <name type="scientific">Operophtera brumata</name>
    <name type="common">Winter moth</name>
    <name type="synonym">Phalaena brumata</name>
    <dbReference type="NCBI Taxonomy" id="104452"/>
    <lineage>
        <taxon>Eukaryota</taxon>
        <taxon>Metazoa</taxon>
        <taxon>Ecdysozoa</taxon>
        <taxon>Arthropoda</taxon>
        <taxon>Hexapoda</taxon>
        <taxon>Insecta</taxon>
        <taxon>Pterygota</taxon>
        <taxon>Neoptera</taxon>
        <taxon>Endopterygota</taxon>
        <taxon>Lepidoptera</taxon>
        <taxon>Glossata</taxon>
        <taxon>Ditrysia</taxon>
        <taxon>Geometroidea</taxon>
        <taxon>Geometridae</taxon>
        <taxon>Larentiinae</taxon>
        <taxon>Operophtera</taxon>
    </lineage>
</organism>
<sequence length="138" mass="14760">MVFLRVVDTSSAARGTHLGHSGPRGTGISPEPTPRLTPIKDKYAPKPRRPKNFREQRIDGAGLPLLTEDHLTGMLQMKLGPALKLRAVLARRLEPCATCHVNSATVGTAPAVSILQNNSPKVNGALKPEPRSNTTSPS</sequence>